<evidence type="ECO:0000256" key="3">
    <source>
        <dbReference type="SAM" id="Phobius"/>
    </source>
</evidence>
<organism evidence="5 6">
    <name type="scientific">Ooceraea biroi</name>
    <name type="common">Clonal raider ant</name>
    <name type="synonym">Cerapachys biroi</name>
    <dbReference type="NCBI Taxonomy" id="2015173"/>
    <lineage>
        <taxon>Eukaryota</taxon>
        <taxon>Metazoa</taxon>
        <taxon>Ecdysozoa</taxon>
        <taxon>Arthropoda</taxon>
        <taxon>Hexapoda</taxon>
        <taxon>Insecta</taxon>
        <taxon>Pterygota</taxon>
        <taxon>Neoptera</taxon>
        <taxon>Endopterygota</taxon>
        <taxon>Hymenoptera</taxon>
        <taxon>Apocrita</taxon>
        <taxon>Aculeata</taxon>
        <taxon>Formicoidea</taxon>
        <taxon>Formicidae</taxon>
        <taxon>Dorylinae</taxon>
        <taxon>Ooceraea</taxon>
    </lineage>
</organism>
<dbReference type="InterPro" id="IPR003599">
    <property type="entry name" value="Ig_sub"/>
</dbReference>
<dbReference type="InterPro" id="IPR007110">
    <property type="entry name" value="Ig-like_dom"/>
</dbReference>
<feature type="coiled-coil region" evidence="1">
    <location>
        <begin position="2240"/>
        <end position="2281"/>
    </location>
</feature>
<dbReference type="STRING" id="2015173.A0A026WKR4"/>
<keyword evidence="3" id="KW-1133">Transmembrane helix</keyword>
<dbReference type="EMBL" id="KK107161">
    <property type="protein sequence ID" value="EZA56600.1"/>
    <property type="molecule type" value="Genomic_DNA"/>
</dbReference>
<sequence length="3713" mass="422453">MNRIDDLLHNRNILNNNVARVRQSPRRKEKRAKDPGSEVALPNENYENDEDADEGNDLLDAARLQGFPIWQVPESTVATINLNSLISPMTTQIEMVNPSLFTFERPLQLENLYSDRSWNEARMPFYQNSQETFGITVSDKNLILPKISNPKFITDPDAKTQSPKNHLMSSERKFMLIPISKDLYVLKNVEDTIRTDADKIIPKQVYKLPVGNKNNATSAIVSFKAHMHHDVEDVGRVYLQKNLYNHHLFDNNGNYLYSYPDSRVSEENRNPMESPASFYPNLFYPGITSPAHSNSIDTITEISIEQITPRIPDYETYSMDSAVKSDDRIESYNSTFLPTSSSFLKVPNYDIPLYSEENANYPPNISPAIKLDEINSFESNSKSCENFLTYKELGVEVTTIDFRNTFGIFDDLDTLVTSENVKMYSTNVHEGVFDLTQSTEDESKLLIGNENKDRTDFVDKMSTRYGSTLDASPKEDNTSFLDVINFSNAKNILNNYDNLVQDNQAPRTSILSEYSDKKSSNNVNHYNRFMDKILFNDYATKIDSFLKTEDTISTSFLPDTDEWTLKKEQSNTENPRTLLMAIKPLSAELQKLLNAVKLFNQSISDVQNKLCDKKNVTSARVERENKKKKTNITNPTSNLDYYKSDLSAGSFDKQFWKSKRRNSISKDRNIVDRTSHNIKFKRETKDYVRFLNKVTAPLRKYASSDNKLKIQNDRRSSFKNIKLGKRKLFKSDNAEKYKSSHSRFNRNLKSLTKSYGKQVKPIRRFIKFRLKKAYSTTPIIILSHLIGYNMSNKNDFLNKRAQNFQRNKLISSSHDVSSKAMSTEMYTTEKGITFSSVYIQFYKEATAYRDILTLLNMTKESRVEHLTDTMWTAENVTEPLLLMFTTTEVLQITTFLPYFIQELTTIAPSTTIRKTKPLEATESGLYEYVTETDFEYDKYGEDYEETNYTGMYEDYEYEDHENVTFWYDYTTEKITRITEIEQVNATIFKDFISEFISETARSVEITEKKTDYAVEIETSTEALIQYTTIEYVFTTGSLITTTIFDIIGTQLPVTLSAFTITMPTTLPLFYTTEITTLLIDKMTLLIDEATEESVTISRMVSPTTIIETVTARPTEKLTSESVILLTAFLEGITDITVNITIPAAVKTSIKETPPLITKMITEKEIIESTYGITIITVLTTQLATIKQTTETSITLATISEVTITNYTITSSPTISTSMESTISSIFTEIPITTSKLEEESPITQIEETLTAQITEAPTMEIPITSKIPVYTKATISTTKELPEISTIPETTTIIKAPTVTKISTATKISTMKITTTWITTEKITIVKETTPTIIKFLTTTKIPITTETLTPIEIATTPEILKTTTITEILTTIKIPTTTEILTTTEIITTEIPTTSPATETAITETTTIAETITTIKIPTTTEILTTEIATTQIVTTSPAETAITETTTIAETITTIKIPTTTEILTTEIPTTSPATETAMTEATTIAKIITTIKIPTTTKILTTEIATTQIVTTSPAVTAITETTIIAETITTIKIPITTKILMTTEIATTEITTETPTITETLIITTIPTTIETLTPMEMKITSTEVPTFTETATVAKTLKTIKIPTTTEIVTPSKITTRAKFPIITETTIAKTLTTIKIPITETLTPTEIAKTIEIPIATEITTIIEVLTTTKIPTTAETLTLTKIATVTKIPMITESTIITEILTTIEIPITTETLTSIEFATTIKPSTITETTKIIKTVTTAKIPITKITKPIETSIENVTTAESTTITETLITTESPIIAKTSIPIEIAITTEIPTTIEITTKIPIIETSLTTTIATLSSIERSEYITIPETTTMLTSFTESVLPVLTTTEIPVSTSEITPILSKTVSEIEEFMTTKSLLVISTTGISTTLFTETTVHLAISTSAAIEAMPEVETEYYVAPEPLYKEYEEYEEYDTEIPTNMWYDYEEYKIETKETSTVTLSTEKHMKLPEEKTTLFDKGTSLYETKISEFTTYSTTPEVTSIYTESSLATTNLKTPYLYTEKETSTVFLETTASTVVENITMIEVESESTTSSVSEKEESITTRKSLTFGSTEEYSLPSSTVFKILTEPLPLEYPTISSRYIDRHTKFTLALTKHITLPKFITKPKEVPEIKLEKTTTMEGLLIKVTEIEKLTSFFVSPMRTTLSEEEAIKIATTTTEFPEMETAIKTGFETIAWTTITMPTTEEEVVPHVTPLITPKAEIKFELTTSKTVGREEERKQLLQRLDDLKQHEKEVAEREEKLREKERQWHREKEERKRIMQYERERTENVTVIASTTASYVTTATTSTLTTAFIETNITTESSSLSTTLEIKITSPILDTFITTLNFSLDEIITISTEITPLYTIEEIMSVTIEKVEKIEFYTTAEATAMEYTTERTEKMYTTSPIIHTPRITTSIVDLYNISIPSVEAVTSYTIEEMYTTSYGVVYSSEPSLTLPTMISAGPISLAIDEFISVPITTFSMYEISVTPMATLTYTTEEIYTISYPKTYSKSSIISPIFTSPITLTTDEFITLSTFSKRFDEVGIISVTTPTTLEEIYVTAYSESSSTSATTLTTLVVSTIVEIEYKEIESLEEELRKKERKLEEREKLLLERERQLEEDIAEFERYRKEFEKEEIYTSTTSIEESTASINLTTPIPPTEKTTTKSHLTTTQIKKATEKKKYQTTTKIMTSWFKTAKHVPEEITQEKEVEIVTKRICLNVLENITIPLDKSRRNIVTKKVCLLYFPEKNEENIVGRLSRKLFAFQNRKIRRSNLNFPLRFRYNRRQRMVEATRKISNLQLSHHEWMSNQSTKPLQQFKGFTRIYEKMREPSSRTLITTTTDAQENITNNFDNKNLYERRVLDYYENFISPTTKSMLENGKCRNKNVFFRCNLSLEKGNNWWRNDTINVEKREAFSMKKNTRSWSMEDKASISNQKEETATSEENIGEVDNRSYTVNVLHLGYNKDKETHELISVKPDKDELIMIISESHDDNYATEENDKIRKNYYEFEEKDDVKEQDDDSSDEIEKEIEEENDYVEDMVENYMNYEEHTPSTLAYNKNLLDYINRRTTESSMGLLDQMWPTEKSTTYHLGGTRFWELDFEVTEPLDTLTTIAESKTINAAIIKTTCFHVVFENKRNGTIETKRYIHHKRNIHDNQMKKSNNRQDTSLKNITGKNMLLFTALSTKQPSIRAKKLKNNSQNLCESKRYKQNFNRKQKVKFNAKFPHNKDPIIVKNRNVINSIRSILDRTSFSLEEIKTLNCSRYKEIQDNVVISMDSDIEEAKTFPQPHYNTDSLRGQKYIKLEELEDDFKNDLELDNDHDVISLPGLNLNLPCNQDGDGITWLSSISRPSYSWKRTDGIALFGFVAENGDLELQNVNAKDTGNYTCIMTYIGPDNEEPVETTYKVHLQVVTLPRYILHGEKRYHARSCDERELDIIVTYLPLKLNSFLCEMDICNTYIITPSCSRSQITVNVLIVPSHIVKLMTIDPKHCNVFCLKAIQDKLSLILSRNLRVFFRKTIIFRLPHYEQRLVPNSERLSFARWKRGRTGANVFGEGSSNVGLFSGCPAGYGLRGTHCVPCNVGTYSEDGISHCKICPPGTYQPNHGARVCRTCTSPLTKGCYNMAPITVTLASLSVMISIFLLLLCTICCIKKKLGMKQVASIISKEGMFQQEKHIEEKPLIKDASENDDQQWDSEYRVKKKKRKFCTRR</sequence>
<feature type="transmembrane region" description="Helical" evidence="3">
    <location>
        <begin position="3627"/>
        <end position="3654"/>
    </location>
</feature>
<keyword evidence="6" id="KW-1185">Reference proteome</keyword>
<keyword evidence="3" id="KW-0812">Transmembrane</keyword>
<evidence type="ECO:0000256" key="1">
    <source>
        <dbReference type="SAM" id="Coils"/>
    </source>
</evidence>
<feature type="region of interest" description="Disordered" evidence="2">
    <location>
        <begin position="2647"/>
        <end position="2670"/>
    </location>
</feature>
<dbReference type="Proteomes" id="UP000053097">
    <property type="component" value="Unassembled WGS sequence"/>
</dbReference>
<protein>
    <recommendedName>
        <fullName evidence="4">Ig-like domain-containing protein</fullName>
    </recommendedName>
</protein>
<dbReference type="Pfam" id="PF07699">
    <property type="entry name" value="Ephrin_rec_like"/>
    <property type="match status" value="1"/>
</dbReference>
<keyword evidence="1" id="KW-0175">Coiled coil</keyword>
<dbReference type="InterPro" id="IPR013783">
    <property type="entry name" value="Ig-like_fold"/>
</dbReference>
<feature type="region of interest" description="Disordered" evidence="2">
    <location>
        <begin position="21"/>
        <end position="54"/>
    </location>
</feature>
<dbReference type="SUPFAM" id="SSF48726">
    <property type="entry name" value="Immunoglobulin"/>
    <property type="match status" value="1"/>
</dbReference>
<feature type="coiled-coil region" evidence="1">
    <location>
        <begin position="2587"/>
        <end position="2639"/>
    </location>
</feature>
<dbReference type="Gene3D" id="2.10.50.10">
    <property type="entry name" value="Tumor Necrosis Factor Receptor, subunit A, domain 2"/>
    <property type="match status" value="1"/>
</dbReference>
<dbReference type="InterPro" id="IPR011641">
    <property type="entry name" value="Tyr-kin_ephrin_A/B_rcpt-like"/>
</dbReference>
<feature type="domain" description="Ig-like" evidence="4">
    <location>
        <begin position="3331"/>
        <end position="3407"/>
    </location>
</feature>
<gene>
    <name evidence="5" type="ORF">X777_03278</name>
</gene>
<name>A0A026WKR4_OOCBI</name>
<dbReference type="PROSITE" id="PS50835">
    <property type="entry name" value="IG_LIKE"/>
    <property type="match status" value="1"/>
</dbReference>
<keyword evidence="3" id="KW-0472">Membrane</keyword>
<accession>A0A026WKR4</accession>
<reference evidence="5 6" key="1">
    <citation type="journal article" date="2014" name="Curr. Biol.">
        <title>The genome of the clonal raider ant Cerapachys biroi.</title>
        <authorList>
            <person name="Oxley P.R."/>
            <person name="Ji L."/>
            <person name="Fetter-Pruneda I."/>
            <person name="McKenzie S.K."/>
            <person name="Li C."/>
            <person name="Hu H."/>
            <person name="Zhang G."/>
            <person name="Kronauer D.J."/>
        </authorList>
    </citation>
    <scope>NUCLEOTIDE SEQUENCE [LARGE SCALE GENOMIC DNA]</scope>
</reference>
<dbReference type="Gene3D" id="2.60.40.10">
    <property type="entry name" value="Immunoglobulins"/>
    <property type="match status" value="1"/>
</dbReference>
<proteinExistence type="predicted"/>
<evidence type="ECO:0000259" key="4">
    <source>
        <dbReference type="PROSITE" id="PS50835"/>
    </source>
</evidence>
<dbReference type="CDD" id="cd00185">
    <property type="entry name" value="TNFRSF"/>
    <property type="match status" value="1"/>
</dbReference>
<dbReference type="SMART" id="SM00409">
    <property type="entry name" value="IG"/>
    <property type="match status" value="1"/>
</dbReference>
<dbReference type="OrthoDB" id="7692025at2759"/>
<evidence type="ECO:0000313" key="5">
    <source>
        <dbReference type="EMBL" id="EZA56600.1"/>
    </source>
</evidence>
<dbReference type="OMA" id="NLPCNQD"/>
<evidence type="ECO:0000313" key="6">
    <source>
        <dbReference type="Proteomes" id="UP000053097"/>
    </source>
</evidence>
<dbReference type="InterPro" id="IPR036179">
    <property type="entry name" value="Ig-like_dom_sf"/>
</dbReference>
<dbReference type="SMART" id="SM01411">
    <property type="entry name" value="Ephrin_rec_like"/>
    <property type="match status" value="1"/>
</dbReference>
<evidence type="ECO:0000256" key="2">
    <source>
        <dbReference type="SAM" id="MobiDB-lite"/>
    </source>
</evidence>